<keyword evidence="5" id="KW-0961">Cell wall biogenesis/degradation</keyword>
<feature type="transmembrane region" description="Helical" evidence="8">
    <location>
        <begin position="1267"/>
        <end position="1286"/>
    </location>
</feature>
<evidence type="ECO:0000259" key="10">
    <source>
        <dbReference type="Pfam" id="PF08323"/>
    </source>
</evidence>
<feature type="domain" description="Mok11-13/Ags1-like CBM" evidence="14">
    <location>
        <begin position="295"/>
        <end position="401"/>
    </location>
</feature>
<dbReference type="PANTHER" id="PTHR47182:SF2">
    <property type="entry name" value="CELL WALL ALPHA-1,3-GLUCAN SYNTHASE AGS1"/>
    <property type="match status" value="1"/>
</dbReference>
<dbReference type="InterPro" id="IPR058654">
    <property type="entry name" value="Mok11-14/Ags1-like_TM"/>
</dbReference>
<dbReference type="Pfam" id="PF26127">
    <property type="entry name" value="12TM_Mok13"/>
    <property type="match status" value="1"/>
</dbReference>
<dbReference type="InterPro" id="IPR058655">
    <property type="entry name" value="Mok11-14/Ags1-like"/>
</dbReference>
<dbReference type="Gene3D" id="3.40.50.2000">
    <property type="entry name" value="Glycogen Phosphorylase B"/>
    <property type="match status" value="2"/>
</dbReference>
<evidence type="ECO:0000259" key="14">
    <source>
        <dbReference type="Pfam" id="PF26122"/>
    </source>
</evidence>
<accession>A0AAD2HM54</accession>
<gene>
    <name evidence="16" type="ORF">MYCIT1_LOCUS26431</name>
</gene>
<evidence type="ECO:0000259" key="15">
    <source>
        <dbReference type="Pfam" id="PF26127"/>
    </source>
</evidence>
<evidence type="ECO:0000256" key="8">
    <source>
        <dbReference type="SAM" id="Phobius"/>
    </source>
</evidence>
<comment type="similarity">
    <text evidence="1">Belongs to the glycosyltransferase group 1 family.</text>
</comment>
<evidence type="ECO:0000256" key="1">
    <source>
        <dbReference type="ARBA" id="ARBA00006122"/>
    </source>
</evidence>
<dbReference type="FunFam" id="3.40.50.2000:FF:000052">
    <property type="entry name" value="Alpha-1,3-glucan synthase Ags2"/>
    <property type="match status" value="1"/>
</dbReference>
<feature type="region of interest" description="Disordered" evidence="7">
    <location>
        <begin position="1068"/>
        <end position="1088"/>
    </location>
</feature>
<dbReference type="InterPro" id="IPR058658">
    <property type="entry name" value="Mok11-13/Ags1-like_Ig_2"/>
</dbReference>
<feature type="transmembrane region" description="Helical" evidence="8">
    <location>
        <begin position="408"/>
        <end position="434"/>
    </location>
</feature>
<feature type="domain" description="Mok11-13/Ags1-like Ig-like beta-sandwich" evidence="12">
    <location>
        <begin position="65"/>
        <end position="192"/>
    </location>
</feature>
<comment type="caution">
    <text evidence="16">The sequence shown here is derived from an EMBL/GenBank/DDBJ whole genome shotgun (WGS) entry which is preliminary data.</text>
</comment>
<dbReference type="PANTHER" id="PTHR47182">
    <property type="entry name" value="CELL WALL ALPHA-1,3-GLUCAN SYNTHASE AGS1-RELATED"/>
    <property type="match status" value="1"/>
</dbReference>
<comment type="catalytic activity">
    <reaction evidence="6">
        <text>[(1-&gt;3)-alpha-D-glucosyl](n) + UDP-alpha-D-glucose = [(1-&gt;3)-alpha-D-glucosyl](n+1) + UDP + H(+)</text>
        <dbReference type="Rhea" id="RHEA:19749"/>
        <dbReference type="Rhea" id="RHEA-COMP:11150"/>
        <dbReference type="Rhea" id="RHEA-COMP:11151"/>
        <dbReference type="ChEBI" id="CHEBI:15378"/>
        <dbReference type="ChEBI" id="CHEBI:28100"/>
        <dbReference type="ChEBI" id="CHEBI:58223"/>
        <dbReference type="ChEBI" id="CHEBI:58885"/>
        <dbReference type="EC" id="2.4.1.183"/>
    </reaction>
</comment>
<dbReference type="InterPro" id="IPR058657">
    <property type="entry name" value="Mok11-13/Ags1-like_Ig"/>
</dbReference>
<dbReference type="Proteomes" id="UP001295794">
    <property type="component" value="Unassembled WGS sequence"/>
</dbReference>
<evidence type="ECO:0000256" key="3">
    <source>
        <dbReference type="ARBA" id="ARBA00022676"/>
    </source>
</evidence>
<evidence type="ECO:0000313" key="16">
    <source>
        <dbReference type="EMBL" id="CAK5277415.1"/>
    </source>
</evidence>
<feature type="transmembrane region" description="Helical" evidence="8">
    <location>
        <begin position="1235"/>
        <end position="1255"/>
    </location>
</feature>
<proteinExistence type="inferred from homology"/>
<keyword evidence="8" id="KW-0812">Transmembrane</keyword>
<feature type="transmembrane region" description="Helical" evidence="8">
    <location>
        <begin position="1329"/>
        <end position="1349"/>
    </location>
</feature>
<feature type="domain" description="Mok11-13/Ags1-like GH beta-sandwich" evidence="11">
    <location>
        <begin position="5"/>
        <end position="62"/>
    </location>
</feature>
<protein>
    <recommendedName>
        <fullName evidence="2">alpha-1,3-glucan synthase</fullName>
        <ecNumber evidence="2">2.4.1.183</ecNumber>
    </recommendedName>
</protein>
<feature type="domain" description="Glycosyl transferase family 1" evidence="9">
    <location>
        <begin position="765"/>
        <end position="864"/>
    </location>
</feature>
<keyword evidence="17" id="KW-1185">Reference proteome</keyword>
<evidence type="ECO:0000256" key="7">
    <source>
        <dbReference type="SAM" id="MobiDB-lite"/>
    </source>
</evidence>
<evidence type="ECO:0000313" key="17">
    <source>
        <dbReference type="Proteomes" id="UP001295794"/>
    </source>
</evidence>
<feature type="transmembrane region" description="Helical" evidence="8">
    <location>
        <begin position="1293"/>
        <end position="1317"/>
    </location>
</feature>
<organism evidence="16 17">
    <name type="scientific">Mycena citricolor</name>
    <dbReference type="NCBI Taxonomy" id="2018698"/>
    <lineage>
        <taxon>Eukaryota</taxon>
        <taxon>Fungi</taxon>
        <taxon>Dikarya</taxon>
        <taxon>Basidiomycota</taxon>
        <taxon>Agaricomycotina</taxon>
        <taxon>Agaricomycetes</taxon>
        <taxon>Agaricomycetidae</taxon>
        <taxon>Agaricales</taxon>
        <taxon>Marasmiineae</taxon>
        <taxon>Mycenaceae</taxon>
        <taxon>Mycena</taxon>
    </lineage>
</organism>
<feature type="domain" description="Starch synthase catalytic" evidence="10">
    <location>
        <begin position="472"/>
        <end position="677"/>
    </location>
</feature>
<name>A0AAD2HM54_9AGAR</name>
<dbReference type="InterPro" id="IPR058656">
    <property type="entry name" value="Mok11-13/Ags1-like_GH"/>
</dbReference>
<evidence type="ECO:0000259" key="9">
    <source>
        <dbReference type="Pfam" id="PF00534"/>
    </source>
</evidence>
<dbReference type="CDD" id="cd03791">
    <property type="entry name" value="GT5_Glycogen_synthase_DULL1-like"/>
    <property type="match status" value="1"/>
</dbReference>
<feature type="transmembrane region" description="Helical" evidence="8">
    <location>
        <begin position="1395"/>
        <end position="1417"/>
    </location>
</feature>
<dbReference type="Pfam" id="PF26122">
    <property type="entry name" value="CBM_Mok13"/>
    <property type="match status" value="1"/>
</dbReference>
<sequence length="1657" mass="184048">MDEGPYTSDTVVRNLFAPYETYTLTASGSSFNNDGKAPYFGCLPSVTVESFGFKALVPQANWVAPLPALTKFTPGHDHRISVVAGQANASTVDIAFEFNTQMDCDSVSNSMSYNLSSSGHGGQVSVTKGVCAPVTNGDPARISGGDTSQYRWSATVSNFADGILAISMKNPSAAGASASTGATDKVLLRKGQVNNVMIFPENDYDTNSSFGFSNGQYTFTHNAFGADQFRYSWNFGQNWTNWTNWEDTTVISADVFQNKANFWQGDHIMVQYWSSEALSTSAVIHADYGYSGSQRRFPQLLARGPFNSWGLDSGISSLMTKNAEGLWELEIMASWPTYVQLNVWSYDDYYYGDTDGDGVLDRLPPNTAAPNYLNMSAPPSPHLAWALLVDDATMTWRLEPRGQSSIGVIMYTLLLAIPLITGTLAVLIFMWSFYGIKHNEYGVKTKSHKNYFPILAQCRHHRVARDKHKRRKVLIATLEYEIIDWKLKVKIGGLGVMSSLMGKAMTDVDLVWVVPKVKDLEYPPGEPAEPIEVIIFGEPYLIEVETHVLDNITYVILDSPVFRAQTKADPYPARMDDLSSAIFYSTWNQAIATVVRRSPTIDIYHVNDYHGALVPIYLLPKVLPVCLSLHNAEFQGLWPLRTKEEMKEVCSAFNISKQHCTKYVQFGNTFNLLHAAASFISAHQKSIGVAGVSDKYGKRSWARYPALWTLKHVDSLPNPDPTDIAALDETPTESKDVQIDQVAEAARPEHKRQAQEWAGIAQDPSSDLFVFVGRWSKQKGVDLIADIMPSLLEKRPSIQLIAVGPVIDLYGRFAAEKLARLMELYPDRVFSKPEFTALPPYLFSGADFALIPSRDEPFGLVAVEFGRKGALGVGSRLGGLGLMPGWWFPVESSSTAHMLSQLSKTIKMALKSTEEERAILRARSAVQRFPVVEWRQRMEDFHKRSINISRGLAGADAWRESDCDGGAGTTAIAHTDDWDPVAQTYPAQPDWDNRSMRSVDPRYAAGAPGQWSEETLALTGGDLQTPRMIHDRESTYSSVGSQDGPATPEGDYDNFLERANRVIGKEQRHAPDPFIDGNLAPSRPFGSHSRVSSVESISSIVDEKSNSPLNKAIASFTDADGGVASEFIQKLQALNAKNSEHELSIEKFLMKSEEAFFGKVRKDKLSSAASIRSSRRDSIWGSAPPSLYSRPDSPSMHGSFGMADYDGPMHPDSVPQDVVTMTRLQIFLQREIGGWPLYTIIIALGQMIGATSFQITLLTGRNWEDNLQLYVLGGVFLAASFVWYPLFRLKPSVYILSFPWIFFGLAFFLIGLPSIATAISPAHRVLSNVATWCYAIASAAAFAFFGLNFGEEAGAATEVWTMRACIVQGSQQIWVAALWYWGYTLNSVADNYVPPWYICVVVWPLAVLCFVFAYLMLYGLPDYYRQTPPKVPHFLQTLFRRKLVLWFLASEVLRDYWLSGPYGRNWTFLWSVNIPKWQIALLVVGFFVGVWTAMLVVLTHFSKTHTWLLPVFAVGLGAPRWCQMLWGTSSLALYIPWAGHAGPYLGICLWLWLGVLDAVQGVGLGMILLQTLSRLHVCATLAFAQVIGSVCVMIARATAPNRLGPSTVFPDAAKWDFSQGLQGSPMAQPMFWIALTCQILVVSGYFFFYRKEQLSRP</sequence>
<dbReference type="InterPro" id="IPR013534">
    <property type="entry name" value="Starch_synth_cat_dom"/>
</dbReference>
<dbReference type="InterPro" id="IPR001296">
    <property type="entry name" value="Glyco_trans_1"/>
</dbReference>
<evidence type="ECO:0000256" key="4">
    <source>
        <dbReference type="ARBA" id="ARBA00022679"/>
    </source>
</evidence>
<feature type="transmembrane region" description="Helical" evidence="8">
    <location>
        <begin position="1477"/>
        <end position="1499"/>
    </location>
</feature>
<keyword evidence="4" id="KW-0808">Transferase</keyword>
<evidence type="ECO:0000259" key="11">
    <source>
        <dbReference type="Pfam" id="PF26108"/>
    </source>
</evidence>
<feature type="domain" description="Cell wall alpha-1,3-glucan synthase Mok11-14/Ags1-like transmembrane" evidence="15">
    <location>
        <begin position="1227"/>
        <end position="1654"/>
    </location>
</feature>
<evidence type="ECO:0000256" key="5">
    <source>
        <dbReference type="ARBA" id="ARBA00023316"/>
    </source>
</evidence>
<evidence type="ECO:0000259" key="12">
    <source>
        <dbReference type="Pfam" id="PF26111"/>
    </source>
</evidence>
<keyword evidence="8" id="KW-1133">Transmembrane helix</keyword>
<dbReference type="GO" id="GO:0047657">
    <property type="term" value="F:alpha-1,3-glucan synthase activity"/>
    <property type="evidence" value="ECO:0007669"/>
    <property type="project" value="UniProtKB-EC"/>
</dbReference>
<dbReference type="Pfam" id="PF00534">
    <property type="entry name" value="Glycos_transf_1"/>
    <property type="match status" value="1"/>
</dbReference>
<dbReference type="Pfam" id="PF26114">
    <property type="entry name" value="Ig_2_Mok13"/>
    <property type="match status" value="1"/>
</dbReference>
<dbReference type="Pfam" id="PF26108">
    <property type="entry name" value="GH_Mok13"/>
    <property type="match status" value="1"/>
</dbReference>
<evidence type="ECO:0000256" key="2">
    <source>
        <dbReference type="ARBA" id="ARBA00012688"/>
    </source>
</evidence>
<dbReference type="GO" id="GO:0070600">
    <property type="term" value="P:fungal-type cell wall (1-&gt;3)-alpha-glucan biosynthetic process"/>
    <property type="evidence" value="ECO:0007669"/>
    <property type="project" value="TreeGrafter"/>
</dbReference>
<evidence type="ECO:0000256" key="6">
    <source>
        <dbReference type="ARBA" id="ARBA00048960"/>
    </source>
</evidence>
<feature type="transmembrane region" description="Helical" evidence="8">
    <location>
        <begin position="1581"/>
        <end position="1599"/>
    </location>
</feature>
<dbReference type="EC" id="2.4.1.183" evidence="2"/>
<reference evidence="16" key="1">
    <citation type="submission" date="2023-11" db="EMBL/GenBank/DDBJ databases">
        <authorList>
            <person name="De Vega J J."/>
            <person name="De Vega J J."/>
        </authorList>
    </citation>
    <scope>NUCLEOTIDE SEQUENCE</scope>
</reference>
<dbReference type="InterPro" id="IPR058659">
    <property type="entry name" value="Mok11-13/Ags1-like_CBM"/>
</dbReference>
<keyword evidence="3" id="KW-0328">Glycosyltransferase</keyword>
<keyword evidence="8" id="KW-0472">Membrane</keyword>
<dbReference type="Pfam" id="PF26111">
    <property type="entry name" value="Ig_Mok13"/>
    <property type="match status" value="1"/>
</dbReference>
<evidence type="ECO:0000259" key="13">
    <source>
        <dbReference type="Pfam" id="PF26114"/>
    </source>
</evidence>
<dbReference type="Pfam" id="PF08323">
    <property type="entry name" value="Glyco_transf_5"/>
    <property type="match status" value="1"/>
</dbReference>
<dbReference type="FunFam" id="3.40.50.2000:FF:000157">
    <property type="entry name" value="Alpha-1,3-glucan synthase, variant"/>
    <property type="match status" value="1"/>
</dbReference>
<feature type="transmembrane region" description="Helical" evidence="8">
    <location>
        <begin position="1630"/>
        <end position="1649"/>
    </location>
</feature>
<feature type="domain" description="Mok11-13/Ags1-like second Ig-like beta-sandwich" evidence="13">
    <location>
        <begin position="194"/>
        <end position="289"/>
    </location>
</feature>
<dbReference type="GO" id="GO:0009277">
    <property type="term" value="C:fungal-type cell wall"/>
    <property type="evidence" value="ECO:0007669"/>
    <property type="project" value="TreeGrafter"/>
</dbReference>
<dbReference type="SUPFAM" id="SSF53756">
    <property type="entry name" value="UDP-Glycosyltransferase/glycogen phosphorylase"/>
    <property type="match status" value="1"/>
</dbReference>
<dbReference type="EMBL" id="CAVNYO010000419">
    <property type="protein sequence ID" value="CAK5277415.1"/>
    <property type="molecule type" value="Genomic_DNA"/>
</dbReference>